<feature type="compositionally biased region" description="Acidic residues" evidence="2">
    <location>
        <begin position="112"/>
        <end position="143"/>
    </location>
</feature>
<evidence type="ECO:0000256" key="1">
    <source>
        <dbReference type="SAM" id="Coils"/>
    </source>
</evidence>
<protein>
    <recommendedName>
        <fullName evidence="5">rRNA-processing protein FYV7</fullName>
    </recommendedName>
</protein>
<sequence>MTKPSKVKGYGAYWKGDIKNKTIARRNKQYISDQRCLRVYKKQLQRDAEQLEAPNDSTGGDVKLNRGGVASTKTFRTSTDQDVTVIKPQVEIVYYMPESSRNGEMNYVNEGGPDESPDDSDNDVVETDEASIADGTDEEDGSDYSEIGNPHQDHDDGMLDEANSEYKSTNGIEPSQSTRIHSSPTSKRANSPQGDSKSNFKVDHRTRKGSAKAESGSALGERPKGKGEKFSGVYAKALKIRHERSKIRQQQYEEKLSKTIQKKREIREKKQQRYARHRLLGNKTKKGQPIMANVISHLMNNFQKKHKLDD</sequence>
<evidence type="ECO:0000313" key="4">
    <source>
        <dbReference type="Proteomes" id="UP001195914"/>
    </source>
</evidence>
<keyword evidence="4" id="KW-1185">Reference proteome</keyword>
<keyword evidence="1" id="KW-0175">Coiled coil</keyword>
<feature type="coiled-coil region" evidence="1">
    <location>
        <begin position="235"/>
        <end position="269"/>
    </location>
</feature>
<dbReference type="Pfam" id="PF08524">
    <property type="entry name" value="rRNA_processing"/>
    <property type="match status" value="1"/>
</dbReference>
<reference evidence="3" key="2">
    <citation type="submission" date="2021-05" db="EMBL/GenBank/DDBJ databases">
        <authorList>
            <person name="Pain A."/>
        </authorList>
    </citation>
    <scope>NUCLEOTIDE SEQUENCE</scope>
    <source>
        <strain evidence="3">1802A</strain>
    </source>
</reference>
<evidence type="ECO:0000256" key="2">
    <source>
        <dbReference type="SAM" id="MobiDB-lite"/>
    </source>
</evidence>
<dbReference type="AlphaFoldDB" id="A0AAD9LEK1"/>
<evidence type="ECO:0008006" key="5">
    <source>
        <dbReference type="Google" id="ProtNLM"/>
    </source>
</evidence>
<name>A0AAD9LEK1_BABDI</name>
<evidence type="ECO:0000313" key="3">
    <source>
        <dbReference type="EMBL" id="KAK1932754.1"/>
    </source>
</evidence>
<proteinExistence type="predicted"/>
<feature type="region of interest" description="Disordered" evidence="2">
    <location>
        <begin position="96"/>
        <end position="231"/>
    </location>
</feature>
<organism evidence="3 4">
    <name type="scientific">Babesia divergens</name>
    <dbReference type="NCBI Taxonomy" id="32595"/>
    <lineage>
        <taxon>Eukaryota</taxon>
        <taxon>Sar</taxon>
        <taxon>Alveolata</taxon>
        <taxon>Apicomplexa</taxon>
        <taxon>Aconoidasida</taxon>
        <taxon>Piroplasmida</taxon>
        <taxon>Babesiidae</taxon>
        <taxon>Babesia</taxon>
    </lineage>
</organism>
<dbReference type="InterPro" id="IPR013730">
    <property type="entry name" value="Fyv7/TAP26"/>
</dbReference>
<feature type="compositionally biased region" description="Polar residues" evidence="2">
    <location>
        <begin position="165"/>
        <end position="197"/>
    </location>
</feature>
<comment type="caution">
    <text evidence="3">The sequence shown here is derived from an EMBL/GenBank/DDBJ whole genome shotgun (WGS) entry which is preliminary data.</text>
</comment>
<dbReference type="Proteomes" id="UP001195914">
    <property type="component" value="Unassembled WGS sequence"/>
</dbReference>
<gene>
    <name evidence="3" type="ORF">X943_000640</name>
</gene>
<accession>A0AAD9LEK1</accession>
<reference evidence="3" key="1">
    <citation type="journal article" date="2014" name="Nucleic Acids Res.">
        <title>The evolutionary dynamics of variant antigen genes in Babesia reveal a history of genomic innovation underlying host-parasite interaction.</title>
        <authorList>
            <person name="Jackson A.P."/>
            <person name="Otto T.D."/>
            <person name="Darby A."/>
            <person name="Ramaprasad A."/>
            <person name="Xia D."/>
            <person name="Echaide I.E."/>
            <person name="Farber M."/>
            <person name="Gahlot S."/>
            <person name="Gamble J."/>
            <person name="Gupta D."/>
            <person name="Gupta Y."/>
            <person name="Jackson L."/>
            <person name="Malandrin L."/>
            <person name="Malas T.B."/>
            <person name="Moussa E."/>
            <person name="Nair M."/>
            <person name="Reid A.J."/>
            <person name="Sanders M."/>
            <person name="Sharma J."/>
            <person name="Tracey A."/>
            <person name="Quail M.A."/>
            <person name="Weir W."/>
            <person name="Wastling J.M."/>
            <person name="Hall N."/>
            <person name="Willadsen P."/>
            <person name="Lingelbach K."/>
            <person name="Shiels B."/>
            <person name="Tait A."/>
            <person name="Berriman M."/>
            <person name="Allred D.R."/>
            <person name="Pain A."/>
        </authorList>
    </citation>
    <scope>NUCLEOTIDE SEQUENCE</scope>
    <source>
        <strain evidence="3">1802A</strain>
    </source>
</reference>
<feature type="region of interest" description="Disordered" evidence="2">
    <location>
        <begin position="45"/>
        <end position="67"/>
    </location>
</feature>
<dbReference type="EMBL" id="JAHBMH010000073">
    <property type="protein sequence ID" value="KAK1932754.1"/>
    <property type="molecule type" value="Genomic_DNA"/>
</dbReference>